<organism evidence="2 3">
    <name type="scientific">Hansschlegelia quercus</name>
    <dbReference type="NCBI Taxonomy" id="2528245"/>
    <lineage>
        <taxon>Bacteria</taxon>
        <taxon>Pseudomonadati</taxon>
        <taxon>Pseudomonadota</taxon>
        <taxon>Alphaproteobacteria</taxon>
        <taxon>Hyphomicrobiales</taxon>
        <taxon>Methylopilaceae</taxon>
        <taxon>Hansschlegelia</taxon>
    </lineage>
</organism>
<dbReference type="RefSeq" id="WP_131003972.1">
    <property type="nucleotide sequence ID" value="NZ_JBHSZR010000001.1"/>
</dbReference>
<sequence>MDELTQKIRERAFQLWEEAGRPEGQEDEHWAQAERDIRGSGDESESEESRLDKSLEETFPSSDPLSESQPGGGITGPGDESSKT</sequence>
<gene>
    <name evidence="2" type="ORF">EYR15_12970</name>
</gene>
<evidence type="ECO:0000313" key="3">
    <source>
        <dbReference type="Proteomes" id="UP000291613"/>
    </source>
</evidence>
<dbReference type="InterPro" id="IPR021327">
    <property type="entry name" value="DUF2934"/>
</dbReference>
<accession>A0A4Q9GFQ7</accession>
<evidence type="ECO:0000256" key="1">
    <source>
        <dbReference type="SAM" id="MobiDB-lite"/>
    </source>
</evidence>
<evidence type="ECO:0000313" key="2">
    <source>
        <dbReference type="EMBL" id="TBN51807.1"/>
    </source>
</evidence>
<dbReference type="Proteomes" id="UP000291613">
    <property type="component" value="Unassembled WGS sequence"/>
</dbReference>
<keyword evidence="3" id="KW-1185">Reference proteome</keyword>
<dbReference type="EMBL" id="SIUB01000006">
    <property type="protein sequence ID" value="TBN51807.1"/>
    <property type="molecule type" value="Genomic_DNA"/>
</dbReference>
<name>A0A4Q9GFQ7_9HYPH</name>
<protein>
    <submittedName>
        <fullName evidence="2">DUF2934 domain-containing protein</fullName>
    </submittedName>
</protein>
<feature type="region of interest" description="Disordered" evidence="1">
    <location>
        <begin position="15"/>
        <end position="84"/>
    </location>
</feature>
<feature type="compositionally biased region" description="Basic and acidic residues" evidence="1">
    <location>
        <begin position="15"/>
        <end position="56"/>
    </location>
</feature>
<proteinExistence type="predicted"/>
<dbReference type="OrthoDB" id="9811127at2"/>
<reference evidence="2 3" key="1">
    <citation type="submission" date="2019-02" db="EMBL/GenBank/DDBJ databases">
        <title>Hansschlegelia quercus sp. nov., a novel methylotrophic bacterium from buds of oak (Quercus robur L.).</title>
        <authorList>
            <person name="Agafonova N.V."/>
            <person name="Kaparullina E.N."/>
            <person name="Grouzdev D.S."/>
            <person name="Doronina N.V."/>
        </authorList>
    </citation>
    <scope>NUCLEOTIDE SEQUENCE [LARGE SCALE GENOMIC DNA]</scope>
    <source>
        <strain evidence="2 3">Dub</strain>
    </source>
</reference>
<dbReference type="Pfam" id="PF11154">
    <property type="entry name" value="DUF2934"/>
    <property type="match status" value="1"/>
</dbReference>
<dbReference type="AlphaFoldDB" id="A0A4Q9GFQ7"/>
<comment type="caution">
    <text evidence="2">The sequence shown here is derived from an EMBL/GenBank/DDBJ whole genome shotgun (WGS) entry which is preliminary data.</text>
</comment>
<feature type="compositionally biased region" description="Polar residues" evidence="1">
    <location>
        <begin position="59"/>
        <end position="69"/>
    </location>
</feature>